<gene>
    <name evidence="2" type="ORF">Q5H92_12485</name>
</gene>
<protein>
    <recommendedName>
        <fullName evidence="4">General stress protein 17M-like domain-containing protein</fullName>
    </recommendedName>
</protein>
<evidence type="ECO:0000313" key="2">
    <source>
        <dbReference type="EMBL" id="MDO7847181.1"/>
    </source>
</evidence>
<evidence type="ECO:0000313" key="3">
    <source>
        <dbReference type="Proteomes" id="UP001167796"/>
    </source>
</evidence>
<dbReference type="Proteomes" id="UP001167796">
    <property type="component" value="Unassembled WGS sequence"/>
</dbReference>
<comment type="caution">
    <text evidence="2">The sequence shown here is derived from an EMBL/GenBank/DDBJ whole genome shotgun (WGS) entry which is preliminary data.</text>
</comment>
<reference evidence="2" key="1">
    <citation type="submission" date="2023-07" db="EMBL/GenBank/DDBJ databases">
        <authorList>
            <person name="Kim M.K."/>
        </authorList>
    </citation>
    <scope>NUCLEOTIDE SEQUENCE</scope>
    <source>
        <strain evidence="2">M29</strain>
    </source>
</reference>
<organism evidence="2 3">
    <name type="scientific">Hymenobacter mellowenesis</name>
    <dbReference type="NCBI Taxonomy" id="3063995"/>
    <lineage>
        <taxon>Bacteria</taxon>
        <taxon>Pseudomonadati</taxon>
        <taxon>Bacteroidota</taxon>
        <taxon>Cytophagia</taxon>
        <taxon>Cytophagales</taxon>
        <taxon>Hymenobacteraceae</taxon>
        <taxon>Hymenobacter</taxon>
    </lineage>
</organism>
<dbReference type="EMBL" id="JAUQSX010000006">
    <property type="protein sequence ID" value="MDO7847181.1"/>
    <property type="molecule type" value="Genomic_DNA"/>
</dbReference>
<sequence length="157" mass="16733">MPRTVVGLFTSASEAQFAIERLLAAGFERTNLNLATQDTLRAEHLPGQIGNPVPETFEDGLVRFFSDVFAGSNNDDAEAHIAATGPDHAVVTANTATDEQADRARTILDSNGAIDVYKQAAPQAPNRAAGDDVVDLEGSLSRVRDDDELDDNGLTTH</sequence>
<feature type="region of interest" description="Disordered" evidence="1">
    <location>
        <begin position="138"/>
        <end position="157"/>
    </location>
</feature>
<evidence type="ECO:0008006" key="4">
    <source>
        <dbReference type="Google" id="ProtNLM"/>
    </source>
</evidence>
<name>A0ABT9ABF0_9BACT</name>
<proteinExistence type="predicted"/>
<evidence type="ECO:0000256" key="1">
    <source>
        <dbReference type="SAM" id="MobiDB-lite"/>
    </source>
</evidence>
<accession>A0ABT9ABF0</accession>
<dbReference type="RefSeq" id="WP_305011861.1">
    <property type="nucleotide sequence ID" value="NZ_JAUQSX010000006.1"/>
</dbReference>
<keyword evidence="3" id="KW-1185">Reference proteome</keyword>